<feature type="non-terminal residue" evidence="1">
    <location>
        <position position="68"/>
    </location>
</feature>
<dbReference type="EMBL" id="UOEN01000112">
    <property type="protein sequence ID" value="VAW12586.1"/>
    <property type="molecule type" value="Genomic_DNA"/>
</dbReference>
<protein>
    <submittedName>
        <fullName evidence="1">Uncharacterized protein</fullName>
    </submittedName>
</protein>
<accession>A0A3B0TZQ0</accession>
<name>A0A3B0TZQ0_9ZZZZ</name>
<proteinExistence type="predicted"/>
<gene>
    <name evidence="1" type="ORF">MNBD_BACTEROID05-619</name>
</gene>
<dbReference type="AlphaFoldDB" id="A0A3B0TZQ0"/>
<sequence length="68" mass="7633">MKKNLYVAIVVVFLTGFVSNQSYAAPKRYQIKSGQIMYQYSGSGMGVQSGKESFVWINFGAKEKRISD</sequence>
<reference evidence="1" key="1">
    <citation type="submission" date="2018-06" db="EMBL/GenBank/DDBJ databases">
        <authorList>
            <person name="Zhirakovskaya E."/>
        </authorList>
    </citation>
    <scope>NUCLEOTIDE SEQUENCE</scope>
</reference>
<evidence type="ECO:0000313" key="1">
    <source>
        <dbReference type="EMBL" id="VAW12586.1"/>
    </source>
</evidence>
<organism evidence="1">
    <name type="scientific">hydrothermal vent metagenome</name>
    <dbReference type="NCBI Taxonomy" id="652676"/>
    <lineage>
        <taxon>unclassified sequences</taxon>
        <taxon>metagenomes</taxon>
        <taxon>ecological metagenomes</taxon>
    </lineage>
</organism>